<keyword evidence="1" id="KW-1133">Transmembrane helix</keyword>
<keyword evidence="1" id="KW-0812">Transmembrane</keyword>
<gene>
    <name evidence="2" type="ORF">RZN05_10020</name>
</gene>
<proteinExistence type="predicted"/>
<accession>A0ABU3Y7B7</accession>
<keyword evidence="3" id="KW-1185">Reference proteome</keyword>
<evidence type="ECO:0000256" key="1">
    <source>
        <dbReference type="SAM" id="Phobius"/>
    </source>
</evidence>
<dbReference type="EMBL" id="JAWJEJ010000001">
    <property type="protein sequence ID" value="MDV3457318.1"/>
    <property type="molecule type" value="Genomic_DNA"/>
</dbReference>
<sequence>MSTSFTTQTEALLAELSSTRRRTLPFAALGVLATLVALAIMLWLLAENRRQAAEIERQTQVAQKSIAQLNATLAQLKAGGQSSRLVQQAIGQATAAKVALSEVQTTALDPGETAGVTVPPAEVTLGPQLIARGPDSGWDVDLFWCAGPGEAGNYAAARQAGILLGIEAARGRAIAPGVRVGRVRLRTVREQGRANWPAGFYAVSDGGDGEDAAANAAATFLTSKQLAVGRKQSQGKPTASYFSIFACN</sequence>
<protein>
    <submittedName>
        <fullName evidence="2">Uncharacterized protein</fullName>
    </submittedName>
</protein>
<evidence type="ECO:0000313" key="2">
    <source>
        <dbReference type="EMBL" id="MDV3457318.1"/>
    </source>
</evidence>
<reference evidence="2 3" key="1">
    <citation type="submission" date="2023-10" db="EMBL/GenBank/DDBJ databases">
        <title>Sphingomonas sp. HF-S4 16S ribosomal RNA gene Genome sequencing and assembly.</title>
        <authorList>
            <person name="Lee H."/>
        </authorList>
    </citation>
    <scope>NUCLEOTIDE SEQUENCE [LARGE SCALE GENOMIC DNA]</scope>
    <source>
        <strain evidence="2 3">HF-S4</strain>
    </source>
</reference>
<organism evidence="2 3">
    <name type="scientific">Sphingomonas agrestis</name>
    <dbReference type="NCBI Taxonomy" id="3080540"/>
    <lineage>
        <taxon>Bacteria</taxon>
        <taxon>Pseudomonadati</taxon>
        <taxon>Pseudomonadota</taxon>
        <taxon>Alphaproteobacteria</taxon>
        <taxon>Sphingomonadales</taxon>
        <taxon>Sphingomonadaceae</taxon>
        <taxon>Sphingomonas</taxon>
    </lineage>
</organism>
<feature type="transmembrane region" description="Helical" evidence="1">
    <location>
        <begin position="26"/>
        <end position="46"/>
    </location>
</feature>
<comment type="caution">
    <text evidence="2">The sequence shown here is derived from an EMBL/GenBank/DDBJ whole genome shotgun (WGS) entry which is preliminary data.</text>
</comment>
<dbReference type="Proteomes" id="UP001273531">
    <property type="component" value="Unassembled WGS sequence"/>
</dbReference>
<dbReference type="RefSeq" id="WP_317226473.1">
    <property type="nucleotide sequence ID" value="NZ_JAWJEJ010000001.1"/>
</dbReference>
<keyword evidence="1" id="KW-0472">Membrane</keyword>
<name>A0ABU3Y7B7_9SPHN</name>
<evidence type="ECO:0000313" key="3">
    <source>
        <dbReference type="Proteomes" id="UP001273531"/>
    </source>
</evidence>